<dbReference type="EMBL" id="ML976614">
    <property type="protein sequence ID" value="KAF1851521.1"/>
    <property type="molecule type" value="Genomic_DNA"/>
</dbReference>
<dbReference type="GeneID" id="63849867"/>
<name>A0A9P4GU30_9PLEO</name>
<evidence type="ECO:0000313" key="1">
    <source>
        <dbReference type="EMBL" id="KAF1851521.1"/>
    </source>
</evidence>
<protein>
    <submittedName>
        <fullName evidence="1">Uncharacterized protein</fullName>
    </submittedName>
</protein>
<reference evidence="1" key="1">
    <citation type="submission" date="2020-01" db="EMBL/GenBank/DDBJ databases">
        <authorList>
            <consortium name="DOE Joint Genome Institute"/>
            <person name="Haridas S."/>
            <person name="Albert R."/>
            <person name="Binder M."/>
            <person name="Bloem J."/>
            <person name="Labutti K."/>
            <person name="Salamov A."/>
            <person name="Andreopoulos B."/>
            <person name="Baker S.E."/>
            <person name="Barry K."/>
            <person name="Bills G."/>
            <person name="Bluhm B.H."/>
            <person name="Cannon C."/>
            <person name="Castanera R."/>
            <person name="Culley D.E."/>
            <person name="Daum C."/>
            <person name="Ezra D."/>
            <person name="Gonzalez J.B."/>
            <person name="Henrissat B."/>
            <person name="Kuo A."/>
            <person name="Liang C."/>
            <person name="Lipzen A."/>
            <person name="Lutzoni F."/>
            <person name="Magnuson J."/>
            <person name="Mondo S."/>
            <person name="Nolan M."/>
            <person name="Ohm R."/>
            <person name="Pangilinan J."/>
            <person name="Park H.-J."/>
            <person name="Ramirez L."/>
            <person name="Alfaro M."/>
            <person name="Sun H."/>
            <person name="Tritt A."/>
            <person name="Yoshinaga Y."/>
            <person name="Zwiers L.-H."/>
            <person name="Turgeon B.G."/>
            <person name="Goodwin S.B."/>
            <person name="Spatafora J.W."/>
            <person name="Crous P.W."/>
            <person name="Grigoriev I.V."/>
        </authorList>
    </citation>
    <scope>NUCLEOTIDE SEQUENCE</scope>
    <source>
        <strain evidence="1">CBS 394.84</strain>
    </source>
</reference>
<proteinExistence type="predicted"/>
<dbReference type="AlphaFoldDB" id="A0A9P4GU30"/>
<gene>
    <name evidence="1" type="ORF">K460DRAFT_362268</name>
</gene>
<dbReference type="Proteomes" id="UP000800039">
    <property type="component" value="Unassembled WGS sequence"/>
</dbReference>
<accession>A0A9P4GU30</accession>
<sequence>MKLELSLCCLCVGQRGVVPLCDSEPASWRRQLHDGSFRIEHSSERQERRKQPPSKLVTLCHIDFCIDYTMGGTAGVARERETQCKPAWTIPEDS</sequence>
<evidence type="ECO:0000313" key="2">
    <source>
        <dbReference type="Proteomes" id="UP000800039"/>
    </source>
</evidence>
<organism evidence="1 2">
    <name type="scientific">Cucurbitaria berberidis CBS 394.84</name>
    <dbReference type="NCBI Taxonomy" id="1168544"/>
    <lineage>
        <taxon>Eukaryota</taxon>
        <taxon>Fungi</taxon>
        <taxon>Dikarya</taxon>
        <taxon>Ascomycota</taxon>
        <taxon>Pezizomycotina</taxon>
        <taxon>Dothideomycetes</taxon>
        <taxon>Pleosporomycetidae</taxon>
        <taxon>Pleosporales</taxon>
        <taxon>Pleosporineae</taxon>
        <taxon>Cucurbitariaceae</taxon>
        <taxon>Cucurbitaria</taxon>
    </lineage>
</organism>
<keyword evidence="2" id="KW-1185">Reference proteome</keyword>
<dbReference type="RefSeq" id="XP_040794084.1">
    <property type="nucleotide sequence ID" value="XM_040932616.1"/>
</dbReference>
<comment type="caution">
    <text evidence="1">The sequence shown here is derived from an EMBL/GenBank/DDBJ whole genome shotgun (WGS) entry which is preliminary data.</text>
</comment>